<keyword evidence="1" id="KW-0732">Signal</keyword>
<name>A0A1R1PE00_ZANCU</name>
<evidence type="ECO:0000313" key="3">
    <source>
        <dbReference type="Proteomes" id="UP000188320"/>
    </source>
</evidence>
<dbReference type="Proteomes" id="UP000188320">
    <property type="component" value="Unassembled WGS sequence"/>
</dbReference>
<feature type="signal peptide" evidence="1">
    <location>
        <begin position="1"/>
        <end position="27"/>
    </location>
</feature>
<keyword evidence="3" id="KW-1185">Reference proteome</keyword>
<gene>
    <name evidence="2" type="ORF">AX774_g7494</name>
</gene>
<organism evidence="2 3">
    <name type="scientific">Zancudomyces culisetae</name>
    <name type="common">Gut fungus</name>
    <name type="synonym">Smittium culisetae</name>
    <dbReference type="NCBI Taxonomy" id="1213189"/>
    <lineage>
        <taxon>Eukaryota</taxon>
        <taxon>Fungi</taxon>
        <taxon>Fungi incertae sedis</taxon>
        <taxon>Zoopagomycota</taxon>
        <taxon>Kickxellomycotina</taxon>
        <taxon>Harpellomycetes</taxon>
        <taxon>Harpellales</taxon>
        <taxon>Legeriomycetaceae</taxon>
        <taxon>Zancudomyces</taxon>
    </lineage>
</organism>
<dbReference type="OrthoDB" id="16824at2759"/>
<feature type="chain" id="PRO_5012751530" description="DUF1748-domain-containing protein" evidence="1">
    <location>
        <begin position="28"/>
        <end position="83"/>
    </location>
</feature>
<sequence>MMGKLVHYAFDLALIAALLSGIRRTTGFTLKCAADNQSGNSDSLSKKYLRWGDYAFDFVVGIMTTFPNLFVRLPPGSGQGPNH</sequence>
<dbReference type="AlphaFoldDB" id="A0A1R1PE00"/>
<dbReference type="Pfam" id="PF08520">
    <property type="entry name" value="Mitofissin"/>
    <property type="match status" value="1"/>
</dbReference>
<dbReference type="PANTHER" id="PTHR28075:SF1">
    <property type="entry name" value="DUF1748-DOMAIN-CONTAINING PROTEIN"/>
    <property type="match status" value="1"/>
</dbReference>
<comment type="caution">
    <text evidence="2">The sequence shown here is derived from an EMBL/GenBank/DDBJ whole genome shotgun (WGS) entry which is preliminary data.</text>
</comment>
<reference evidence="3" key="1">
    <citation type="submission" date="2017-01" db="EMBL/GenBank/DDBJ databases">
        <authorList>
            <person name="Wang Y."/>
            <person name="White M."/>
            <person name="Kvist S."/>
            <person name="Moncalvo J.-M."/>
        </authorList>
    </citation>
    <scope>NUCLEOTIDE SEQUENCE [LARGE SCALE GENOMIC DNA]</scope>
    <source>
        <strain evidence="3">COL-18-3</strain>
    </source>
</reference>
<protein>
    <recommendedName>
        <fullName evidence="4">DUF1748-domain-containing protein</fullName>
    </recommendedName>
</protein>
<dbReference type="GO" id="GO:0005737">
    <property type="term" value="C:cytoplasm"/>
    <property type="evidence" value="ECO:0007669"/>
    <property type="project" value="TreeGrafter"/>
</dbReference>
<evidence type="ECO:0000313" key="2">
    <source>
        <dbReference type="EMBL" id="OMH79102.1"/>
    </source>
</evidence>
<dbReference type="PANTHER" id="PTHR28075">
    <property type="entry name" value="CHROMOSOME 16, WHOLE GENOME SHOTGUN SEQUENCE"/>
    <property type="match status" value="1"/>
</dbReference>
<accession>A0A1R1PE00</accession>
<evidence type="ECO:0008006" key="4">
    <source>
        <dbReference type="Google" id="ProtNLM"/>
    </source>
</evidence>
<dbReference type="InterPro" id="IPR013726">
    <property type="entry name" value="Mitofissin"/>
</dbReference>
<evidence type="ECO:0000256" key="1">
    <source>
        <dbReference type="SAM" id="SignalP"/>
    </source>
</evidence>
<proteinExistence type="predicted"/>
<dbReference type="EMBL" id="LSSK01001667">
    <property type="protein sequence ID" value="OMH79102.1"/>
    <property type="molecule type" value="Genomic_DNA"/>
</dbReference>